<dbReference type="EMBL" id="VSSQ01096581">
    <property type="protein sequence ID" value="MPN40275.1"/>
    <property type="molecule type" value="Genomic_DNA"/>
</dbReference>
<name>A0A645HMJ7_9ZZZZ</name>
<proteinExistence type="predicted"/>
<comment type="caution">
    <text evidence="1">The sequence shown here is derived from an EMBL/GenBank/DDBJ whole genome shotgun (WGS) entry which is preliminary data.</text>
</comment>
<organism evidence="1">
    <name type="scientific">bioreactor metagenome</name>
    <dbReference type="NCBI Taxonomy" id="1076179"/>
    <lineage>
        <taxon>unclassified sequences</taxon>
        <taxon>metagenomes</taxon>
        <taxon>ecological metagenomes</taxon>
    </lineage>
</organism>
<dbReference type="AlphaFoldDB" id="A0A645HMJ7"/>
<evidence type="ECO:0000313" key="1">
    <source>
        <dbReference type="EMBL" id="MPN40275.1"/>
    </source>
</evidence>
<reference evidence="1" key="1">
    <citation type="submission" date="2019-08" db="EMBL/GenBank/DDBJ databases">
        <authorList>
            <person name="Kucharzyk K."/>
            <person name="Murdoch R.W."/>
            <person name="Higgins S."/>
            <person name="Loffler F."/>
        </authorList>
    </citation>
    <scope>NUCLEOTIDE SEQUENCE</scope>
</reference>
<accession>A0A645HMJ7</accession>
<sequence length="85" mass="9721">MFWDRAVLHWHFVFRLKLPPLYEVADTQNCHAKNICRNTALDHQHGRYKHCDTHGDIDVGNHIALCGGAQTDAANARGNERKDDL</sequence>
<protein>
    <submittedName>
        <fullName evidence="1">Uncharacterized protein</fullName>
    </submittedName>
</protein>
<gene>
    <name evidence="1" type="ORF">SDC9_187811</name>
</gene>